<evidence type="ECO:0000313" key="11">
    <source>
        <dbReference type="EMBL" id="CAD8160795.1"/>
    </source>
</evidence>
<comment type="similarity">
    <text evidence="3">Belongs to the DRC10 family.</text>
</comment>
<keyword evidence="5" id="KW-0963">Cytoplasm</keyword>
<keyword evidence="7" id="KW-0969">Cilium</keyword>
<evidence type="ECO:0000256" key="1">
    <source>
        <dbReference type="ARBA" id="ARBA00003029"/>
    </source>
</evidence>
<evidence type="ECO:0000256" key="8">
    <source>
        <dbReference type="ARBA" id="ARBA00023212"/>
    </source>
</evidence>
<dbReference type="PANTHER" id="PTHR31598">
    <property type="entry name" value="IQ DOMAIN-CONTAINING PROTEIN D"/>
    <property type="match status" value="1"/>
</dbReference>
<evidence type="ECO:0000256" key="9">
    <source>
        <dbReference type="ARBA" id="ARBA00023273"/>
    </source>
</evidence>
<dbReference type="EMBL" id="CAJJDP010000039">
    <property type="protein sequence ID" value="CAD8160795.1"/>
    <property type="molecule type" value="Genomic_DNA"/>
</dbReference>
<accession>A0A8S1U6N7</accession>
<evidence type="ECO:0000256" key="6">
    <source>
        <dbReference type="ARBA" id="ARBA00022846"/>
    </source>
</evidence>
<keyword evidence="10" id="KW-0175">Coiled coil</keyword>
<keyword evidence="9" id="KW-0966">Cell projection</keyword>
<reference evidence="11" key="1">
    <citation type="submission" date="2021-01" db="EMBL/GenBank/DDBJ databases">
        <authorList>
            <consortium name="Genoscope - CEA"/>
            <person name="William W."/>
        </authorList>
    </citation>
    <scope>NUCLEOTIDE SEQUENCE</scope>
</reference>
<keyword evidence="6" id="KW-0282">Flagellum</keyword>
<dbReference type="OMA" id="RDRKSYF"/>
<keyword evidence="12" id="KW-1185">Reference proteome</keyword>
<feature type="coiled-coil region" evidence="10">
    <location>
        <begin position="213"/>
        <end position="386"/>
    </location>
</feature>
<dbReference type="Proteomes" id="UP000683925">
    <property type="component" value="Unassembled WGS sequence"/>
</dbReference>
<comment type="function">
    <text evidence="1">Component of the nexin-dynein regulatory complex (N-DRC), a key regulator of ciliary/flagellar motility which maintains the alignment and integrity of the distal axoneme and regulates microtubule sliding in motile axonemes.</text>
</comment>
<dbReference type="OrthoDB" id="298024at2759"/>
<evidence type="ECO:0000256" key="4">
    <source>
        <dbReference type="ARBA" id="ARBA00021752"/>
    </source>
</evidence>
<evidence type="ECO:0000256" key="7">
    <source>
        <dbReference type="ARBA" id="ARBA00023069"/>
    </source>
</evidence>
<organism evidence="11 12">
    <name type="scientific">Paramecium octaurelia</name>
    <dbReference type="NCBI Taxonomy" id="43137"/>
    <lineage>
        <taxon>Eukaryota</taxon>
        <taxon>Sar</taxon>
        <taxon>Alveolata</taxon>
        <taxon>Ciliophora</taxon>
        <taxon>Intramacronucleata</taxon>
        <taxon>Oligohymenophorea</taxon>
        <taxon>Peniculida</taxon>
        <taxon>Parameciidae</taxon>
        <taxon>Paramecium</taxon>
    </lineage>
</organism>
<sequence length="421" mass="49914">MKGMQNLSGKSTETGFVDNKIKIQHKSFQEGHLEILQNLTASIVGKSIIVEAQRIVKVLDQLIEDIEYCIYLDTELITRFSISKFQKDEKLQLTEETIKILQRQAELEQKFRQYANLQTAIGQGEEMEESKKVESDRLEQALQENFKILRRRMQHIPKEFEILKSMKKNVNNELNDYLHGVKCLRTLMLKKLSITQAEKSIQIKQFENIKSNIEEQEKTKLYLEQDLYKLKQQNSRNLEEMKEQAEKLKQGLNNLKIEKQQNTDSIKNQIKSQFQYLEKNQQTKINELQTELQILKQKFNKLKDENTQEETKLKRIKQIQEQGLTDGVQNYDLVMEESSQKLQELQQECSEIEQQLRDRKSYFAIVDSQKRQEQELEEKFKKLKGAHYIEKEKKMEAAKHIQGFFKSYQSSIKKPNKPKQQ</sequence>
<name>A0A8S1U6N7_PAROT</name>
<evidence type="ECO:0000256" key="3">
    <source>
        <dbReference type="ARBA" id="ARBA00009071"/>
    </source>
</evidence>
<comment type="caution">
    <text evidence="11">The sequence shown here is derived from an EMBL/GenBank/DDBJ whole genome shotgun (WGS) entry which is preliminary data.</text>
</comment>
<evidence type="ECO:0000256" key="10">
    <source>
        <dbReference type="SAM" id="Coils"/>
    </source>
</evidence>
<dbReference type="InterPro" id="IPR042815">
    <property type="entry name" value="DRC10"/>
</dbReference>
<evidence type="ECO:0000313" key="12">
    <source>
        <dbReference type="Proteomes" id="UP000683925"/>
    </source>
</evidence>
<proteinExistence type="inferred from homology"/>
<evidence type="ECO:0000256" key="2">
    <source>
        <dbReference type="ARBA" id="ARBA00004611"/>
    </source>
</evidence>
<keyword evidence="8" id="KW-0206">Cytoskeleton</keyword>
<evidence type="ECO:0000256" key="5">
    <source>
        <dbReference type="ARBA" id="ARBA00022490"/>
    </source>
</evidence>
<protein>
    <recommendedName>
        <fullName evidence="4">Dynein regulatory complex protein 10</fullName>
    </recommendedName>
</protein>
<gene>
    <name evidence="11" type="ORF">POCTA_138.1.T0390040</name>
</gene>
<dbReference type="AlphaFoldDB" id="A0A8S1U6N7"/>
<dbReference type="PANTHER" id="PTHR31598:SF1">
    <property type="entry name" value="DYNEIN REGULATORY COMPLEX PROTEIN 10"/>
    <property type="match status" value="1"/>
</dbReference>
<comment type="subcellular location">
    <subcellularLocation>
        <location evidence="2">Cytoplasm</location>
        <location evidence="2">Cytoskeleton</location>
        <location evidence="2">Flagellum axoneme</location>
    </subcellularLocation>
</comment>